<gene>
    <name evidence="1" type="ORF">UFOPK1826_01080</name>
    <name evidence="2" type="ORF">UFOPK2292_00159</name>
</gene>
<evidence type="ECO:0000313" key="2">
    <source>
        <dbReference type="EMBL" id="CAB4659341.1"/>
    </source>
</evidence>
<sequence>MLLSISSRRLCQASFIAFINAMNDGLGKYVPPKNGRPSGVIKTVIGHPPRPDIACTASIYSASISGRSSRSTFIFTKSLFIKSAVSLSSKHS</sequence>
<accession>A0A6J6H5I9</accession>
<protein>
    <submittedName>
        <fullName evidence="1">Unannotated protein</fullName>
    </submittedName>
</protein>
<dbReference type="EMBL" id="CAEZWU010000013">
    <property type="protein sequence ID" value="CAB4659341.1"/>
    <property type="molecule type" value="Genomic_DNA"/>
</dbReference>
<reference evidence="1" key="1">
    <citation type="submission" date="2020-05" db="EMBL/GenBank/DDBJ databases">
        <authorList>
            <person name="Chiriac C."/>
            <person name="Salcher M."/>
            <person name="Ghai R."/>
            <person name="Kavagutti S V."/>
        </authorList>
    </citation>
    <scope>NUCLEOTIDE SEQUENCE</scope>
</reference>
<organism evidence="1">
    <name type="scientific">freshwater metagenome</name>
    <dbReference type="NCBI Taxonomy" id="449393"/>
    <lineage>
        <taxon>unclassified sequences</taxon>
        <taxon>metagenomes</taxon>
        <taxon>ecological metagenomes</taxon>
    </lineage>
</organism>
<evidence type="ECO:0000313" key="1">
    <source>
        <dbReference type="EMBL" id="CAB4607703.1"/>
    </source>
</evidence>
<dbReference type="AlphaFoldDB" id="A0A6J6H5I9"/>
<proteinExistence type="predicted"/>
<name>A0A6J6H5I9_9ZZZZ</name>
<dbReference type="EMBL" id="CAEZUN010000140">
    <property type="protein sequence ID" value="CAB4607703.1"/>
    <property type="molecule type" value="Genomic_DNA"/>
</dbReference>